<proteinExistence type="predicted"/>
<dbReference type="SUPFAM" id="SSF88874">
    <property type="entry name" value="Receptor-binding domain of short tail fibre protein gp12"/>
    <property type="match status" value="1"/>
</dbReference>
<dbReference type="OrthoDB" id="9810174at2"/>
<dbReference type="AlphaFoldDB" id="A0A494XA49"/>
<dbReference type="InterPro" id="IPR011083">
    <property type="entry name" value="Phage_tail_collar_dom"/>
</dbReference>
<dbReference type="InterPro" id="IPR037053">
    <property type="entry name" value="Phage_tail_collar_dom_sf"/>
</dbReference>
<evidence type="ECO:0000313" key="2">
    <source>
        <dbReference type="EMBL" id="RKP47418.1"/>
    </source>
</evidence>
<keyword evidence="3" id="KW-1185">Reference proteome</keyword>
<sequence length="183" mass="18790">MAGWFLGEIRMFGGNAAPAGWMMCDGSALNINDYDELFALIGTTYGSSGPNTFRLPDLRGRLPVGQGAAPGLTRRLMGQQVGVNGVSLTDANLPAHLHAVNASDNIADAVAPGPTLTLGTISQDPAVSLFYGASADGSTPIAKQAFSSQAFGSIGNGTPHTNQMCTLSINYIIAVAGMFPSQG</sequence>
<reference evidence="2 3" key="1">
    <citation type="submission" date="2018-10" db="EMBL/GenBank/DDBJ databases">
        <title>Paraburkholderia sp. 7MK8-2, isolated from soil.</title>
        <authorList>
            <person name="Gao Z.-H."/>
            <person name="Qiu L.-H."/>
        </authorList>
    </citation>
    <scope>NUCLEOTIDE SEQUENCE [LARGE SCALE GENOMIC DNA]</scope>
    <source>
        <strain evidence="2 3">7MK8-2</strain>
    </source>
</reference>
<evidence type="ECO:0000313" key="3">
    <source>
        <dbReference type="Proteomes" id="UP000280434"/>
    </source>
</evidence>
<dbReference type="Proteomes" id="UP000280434">
    <property type="component" value="Unassembled WGS sequence"/>
</dbReference>
<gene>
    <name evidence="2" type="ORF">D7S89_14270</name>
</gene>
<accession>A0A494XA49</accession>
<protein>
    <submittedName>
        <fullName evidence="2">Phage tail protein</fullName>
    </submittedName>
</protein>
<comment type="caution">
    <text evidence="2">The sequence shown here is derived from an EMBL/GenBank/DDBJ whole genome shotgun (WGS) entry which is preliminary data.</text>
</comment>
<name>A0A494XA49_9BURK</name>
<feature type="domain" description="Phage tail collar" evidence="1">
    <location>
        <begin position="7"/>
        <end position="63"/>
    </location>
</feature>
<organism evidence="2 3">
    <name type="scientific">Trinickia fusca</name>
    <dbReference type="NCBI Taxonomy" id="2419777"/>
    <lineage>
        <taxon>Bacteria</taxon>
        <taxon>Pseudomonadati</taxon>
        <taxon>Pseudomonadota</taxon>
        <taxon>Betaproteobacteria</taxon>
        <taxon>Burkholderiales</taxon>
        <taxon>Burkholderiaceae</taxon>
        <taxon>Trinickia</taxon>
    </lineage>
</organism>
<dbReference type="EMBL" id="RBZV01000005">
    <property type="protein sequence ID" value="RKP47418.1"/>
    <property type="molecule type" value="Genomic_DNA"/>
</dbReference>
<dbReference type="Pfam" id="PF07484">
    <property type="entry name" value="Collar"/>
    <property type="match status" value="1"/>
</dbReference>
<dbReference type="Gene3D" id="3.90.1340.10">
    <property type="entry name" value="Phage tail collar domain"/>
    <property type="match status" value="1"/>
</dbReference>
<evidence type="ECO:0000259" key="1">
    <source>
        <dbReference type="Pfam" id="PF07484"/>
    </source>
</evidence>
<dbReference type="RefSeq" id="WP_121278367.1">
    <property type="nucleotide sequence ID" value="NZ_RBZV01000005.1"/>
</dbReference>